<keyword evidence="1" id="KW-0812">Transmembrane</keyword>
<gene>
    <name evidence="2" type="ORF">J2S25_002229</name>
</gene>
<evidence type="ECO:0000313" key="3">
    <source>
        <dbReference type="Proteomes" id="UP001242313"/>
    </source>
</evidence>
<name>A0ABU0FXF0_9BACI</name>
<dbReference type="RefSeq" id="WP_307191878.1">
    <property type="nucleotide sequence ID" value="NZ_JAUSUN010000011.1"/>
</dbReference>
<sequence length="59" mass="6503">MTVTENQKQGFKDVFPVILKLPIVMMTLVLTLVPLLFLGGFNLVIINISELQESSAIKG</sequence>
<protein>
    <submittedName>
        <fullName evidence="2">Uncharacterized protein</fullName>
    </submittedName>
</protein>
<dbReference type="EMBL" id="JAUSUN010000011">
    <property type="protein sequence ID" value="MDQ0414023.1"/>
    <property type="molecule type" value="Genomic_DNA"/>
</dbReference>
<proteinExistence type="predicted"/>
<reference evidence="2 3" key="1">
    <citation type="submission" date="2023-07" db="EMBL/GenBank/DDBJ databases">
        <title>Genomic Encyclopedia of Type Strains, Phase IV (KMG-IV): sequencing the most valuable type-strain genomes for metagenomic binning, comparative biology and taxonomic classification.</title>
        <authorList>
            <person name="Goeker M."/>
        </authorList>
    </citation>
    <scope>NUCLEOTIDE SEQUENCE [LARGE SCALE GENOMIC DNA]</scope>
    <source>
        <strain evidence="2 3">DSM 19598</strain>
    </source>
</reference>
<feature type="transmembrane region" description="Helical" evidence="1">
    <location>
        <begin position="23"/>
        <end position="48"/>
    </location>
</feature>
<organism evidence="2 3">
    <name type="scientific">Mesobacillus stamsii</name>
    <dbReference type="NCBI Taxonomy" id="225347"/>
    <lineage>
        <taxon>Bacteria</taxon>
        <taxon>Bacillati</taxon>
        <taxon>Bacillota</taxon>
        <taxon>Bacilli</taxon>
        <taxon>Bacillales</taxon>
        <taxon>Bacillaceae</taxon>
        <taxon>Mesobacillus</taxon>
    </lineage>
</organism>
<dbReference type="Proteomes" id="UP001242313">
    <property type="component" value="Unassembled WGS sequence"/>
</dbReference>
<keyword evidence="1" id="KW-0472">Membrane</keyword>
<keyword evidence="1" id="KW-1133">Transmembrane helix</keyword>
<accession>A0ABU0FXF0</accession>
<comment type="caution">
    <text evidence="2">The sequence shown here is derived from an EMBL/GenBank/DDBJ whole genome shotgun (WGS) entry which is preliminary data.</text>
</comment>
<evidence type="ECO:0000256" key="1">
    <source>
        <dbReference type="SAM" id="Phobius"/>
    </source>
</evidence>
<keyword evidence="3" id="KW-1185">Reference proteome</keyword>
<evidence type="ECO:0000313" key="2">
    <source>
        <dbReference type="EMBL" id="MDQ0414023.1"/>
    </source>
</evidence>